<reference evidence="1 2" key="1">
    <citation type="submission" date="2019-07" db="EMBL/GenBank/DDBJ databases">
        <title>Whole genome shotgun sequence of Skermanella aerolata NBRC 106429.</title>
        <authorList>
            <person name="Hosoyama A."/>
            <person name="Uohara A."/>
            <person name="Ohji S."/>
            <person name="Ichikawa N."/>
        </authorList>
    </citation>
    <scope>NUCLEOTIDE SEQUENCE [LARGE SCALE GENOMIC DNA]</scope>
    <source>
        <strain evidence="1 2">NBRC 106429</strain>
    </source>
</reference>
<dbReference type="EMBL" id="BJYZ01000116">
    <property type="protein sequence ID" value="GEO43645.1"/>
    <property type="molecule type" value="Genomic_DNA"/>
</dbReference>
<evidence type="ECO:0000313" key="2">
    <source>
        <dbReference type="Proteomes" id="UP000321523"/>
    </source>
</evidence>
<dbReference type="RefSeq" id="WP_044437686.1">
    <property type="nucleotide sequence ID" value="NZ_BJYZ01000116.1"/>
</dbReference>
<dbReference type="Proteomes" id="UP000321523">
    <property type="component" value="Unassembled WGS sequence"/>
</dbReference>
<organism evidence="1 2">
    <name type="scientific">Skermanella aerolata</name>
    <dbReference type="NCBI Taxonomy" id="393310"/>
    <lineage>
        <taxon>Bacteria</taxon>
        <taxon>Pseudomonadati</taxon>
        <taxon>Pseudomonadota</taxon>
        <taxon>Alphaproteobacteria</taxon>
        <taxon>Rhodospirillales</taxon>
        <taxon>Azospirillaceae</taxon>
        <taxon>Skermanella</taxon>
    </lineage>
</organism>
<name>A0A512E4I1_9PROT</name>
<proteinExistence type="predicted"/>
<evidence type="ECO:0000313" key="1">
    <source>
        <dbReference type="EMBL" id="GEO43645.1"/>
    </source>
</evidence>
<accession>A0A512E4I1</accession>
<gene>
    <name evidence="1" type="ORF">SAE02_77930</name>
</gene>
<sequence length="74" mass="8535">MTDREAMEEAIRDVVAAARAGEPVEWPHPMGPLTRPIRIHEEVLNEARALRKDLGYKLNVVLLAAMTRWMKKER</sequence>
<dbReference type="AlphaFoldDB" id="A0A512E4I1"/>
<comment type="caution">
    <text evidence="1">The sequence shown here is derived from an EMBL/GenBank/DDBJ whole genome shotgun (WGS) entry which is preliminary data.</text>
</comment>
<keyword evidence="2" id="KW-1185">Reference proteome</keyword>
<protein>
    <submittedName>
        <fullName evidence="1">Uncharacterized protein</fullName>
    </submittedName>
</protein>